<dbReference type="GO" id="GO:0008757">
    <property type="term" value="F:S-adenosylmethionine-dependent methyltransferase activity"/>
    <property type="evidence" value="ECO:0007669"/>
    <property type="project" value="InterPro"/>
</dbReference>
<keyword evidence="2" id="KW-0489">Methyltransferase</keyword>
<name>A0A4R6J7S9_9ACTN</name>
<accession>A0A4R6J7S9</accession>
<dbReference type="Pfam" id="PF08241">
    <property type="entry name" value="Methyltransf_11"/>
    <property type="match status" value="1"/>
</dbReference>
<dbReference type="Gene3D" id="3.40.50.150">
    <property type="entry name" value="Vaccinia Virus protein VP39"/>
    <property type="match status" value="1"/>
</dbReference>
<dbReference type="InterPro" id="IPR013216">
    <property type="entry name" value="Methyltransf_11"/>
</dbReference>
<protein>
    <submittedName>
        <fullName evidence="2">Ubiquinone/menaquinone biosynthesis C-methylase UbiE</fullName>
    </submittedName>
</protein>
<gene>
    <name evidence="2" type="ORF">C8E87_7005</name>
</gene>
<sequence length="296" mass="32733">MPYGDPMATDEWTRWLLTRRDGGNAELRAQHAVDLQVFRDEVLDRAGLAADDTLLDVGAGTGLIAFGALDRLGPDGRVIFSDVSDAGLEECRRRAGDDKRCSFVHASAEDLSPIPDASVDVVTTRSVLIYCDHKAAAFREFFRVLKPGGRLSIFEPINRFLLVHRGDSLFGLRDPEVADLLAKVVAVYRDGARRGENPMTDFDERDLLRWAAEAGFDGIEIDYRAQLDVPAEPIGDWEARKKVAPNPLAPTYGEAMEAALTAEEYSRLDSRMTQLAQSGTPTRRTLATTYLRALHP</sequence>
<keyword evidence="2" id="KW-0808">Transferase</keyword>
<evidence type="ECO:0000259" key="1">
    <source>
        <dbReference type="Pfam" id="PF08241"/>
    </source>
</evidence>
<dbReference type="AlphaFoldDB" id="A0A4R6J7S9"/>
<dbReference type="Proteomes" id="UP000294901">
    <property type="component" value="Unassembled WGS sequence"/>
</dbReference>
<evidence type="ECO:0000313" key="2">
    <source>
        <dbReference type="EMBL" id="TDO31579.1"/>
    </source>
</evidence>
<dbReference type="PANTHER" id="PTHR43591">
    <property type="entry name" value="METHYLTRANSFERASE"/>
    <property type="match status" value="1"/>
</dbReference>
<dbReference type="PANTHER" id="PTHR43591:SF24">
    <property type="entry name" value="2-METHOXY-6-POLYPRENYL-1,4-BENZOQUINOL METHYLASE, MITOCHONDRIAL"/>
    <property type="match status" value="1"/>
</dbReference>
<dbReference type="InterPro" id="IPR029063">
    <property type="entry name" value="SAM-dependent_MTases_sf"/>
</dbReference>
<evidence type="ECO:0000313" key="3">
    <source>
        <dbReference type="Proteomes" id="UP000294901"/>
    </source>
</evidence>
<keyword evidence="2" id="KW-0830">Ubiquinone</keyword>
<dbReference type="SUPFAM" id="SSF53335">
    <property type="entry name" value="S-adenosyl-L-methionine-dependent methyltransferases"/>
    <property type="match status" value="1"/>
</dbReference>
<dbReference type="GO" id="GO:0032259">
    <property type="term" value="P:methylation"/>
    <property type="evidence" value="ECO:0007669"/>
    <property type="project" value="UniProtKB-KW"/>
</dbReference>
<keyword evidence="3" id="KW-1185">Reference proteome</keyword>
<organism evidence="2 3">
    <name type="scientific">Paractinoplanes brasiliensis</name>
    <dbReference type="NCBI Taxonomy" id="52695"/>
    <lineage>
        <taxon>Bacteria</taxon>
        <taxon>Bacillati</taxon>
        <taxon>Actinomycetota</taxon>
        <taxon>Actinomycetes</taxon>
        <taxon>Micromonosporales</taxon>
        <taxon>Micromonosporaceae</taxon>
        <taxon>Paractinoplanes</taxon>
    </lineage>
</organism>
<comment type="caution">
    <text evidence="2">The sequence shown here is derived from an EMBL/GenBank/DDBJ whole genome shotgun (WGS) entry which is preliminary data.</text>
</comment>
<reference evidence="2 3" key="1">
    <citation type="submission" date="2019-03" db="EMBL/GenBank/DDBJ databases">
        <title>Sequencing the genomes of 1000 actinobacteria strains.</title>
        <authorList>
            <person name="Klenk H.-P."/>
        </authorList>
    </citation>
    <scope>NUCLEOTIDE SEQUENCE [LARGE SCALE GENOMIC DNA]</scope>
    <source>
        <strain evidence="2 3">DSM 43805</strain>
    </source>
</reference>
<feature type="domain" description="Methyltransferase type 11" evidence="1">
    <location>
        <begin position="55"/>
        <end position="152"/>
    </location>
</feature>
<dbReference type="EMBL" id="SNWR01000002">
    <property type="protein sequence ID" value="TDO31579.1"/>
    <property type="molecule type" value="Genomic_DNA"/>
</dbReference>
<dbReference type="CDD" id="cd02440">
    <property type="entry name" value="AdoMet_MTases"/>
    <property type="match status" value="1"/>
</dbReference>
<proteinExistence type="predicted"/>